<dbReference type="EMBL" id="CP001946">
    <property type="protein sequence ID" value="ADM11560.1"/>
    <property type="molecule type" value="Genomic_DNA"/>
</dbReference>
<dbReference type="GeneID" id="9699241"/>
<dbReference type="Proteomes" id="UP000002313">
    <property type="component" value="Chromosome V"/>
</dbReference>
<dbReference type="VEuPathDB" id="MicrosporidiaDB:Eint_051130"/>
<protein>
    <submittedName>
        <fullName evidence="2">Uncharacterized protein</fullName>
    </submittedName>
</protein>
<organism evidence="2 3">
    <name type="scientific">Encephalitozoon intestinalis (strain ATCC 50506)</name>
    <name type="common">Microsporidian parasite</name>
    <name type="synonym">Septata intestinalis</name>
    <dbReference type="NCBI Taxonomy" id="876142"/>
    <lineage>
        <taxon>Eukaryota</taxon>
        <taxon>Fungi</taxon>
        <taxon>Fungi incertae sedis</taxon>
        <taxon>Microsporidia</taxon>
        <taxon>Unikaryonidae</taxon>
        <taxon>Encephalitozoon</taxon>
    </lineage>
</organism>
<sequence>MFILFGWLVMASSVLCFSCEIISTDCSKSIIRYTTTHPTTHFLAIEYPSNVIPHLISMPVYRIVEKKSSTIVIFCLKGKRVLDILWEKNLCRVWECSPYIDEGVVIKAVGVIEGKAVWGNRVVDWIVIPDFTVQFVAFNSFGILLTFIMKTYCRPENIFWKPRKNIRN</sequence>
<feature type="chain" id="PRO_5003140012" evidence="1">
    <location>
        <begin position="17"/>
        <end position="168"/>
    </location>
</feature>
<keyword evidence="3" id="KW-1185">Reference proteome</keyword>
<keyword evidence="1" id="KW-0732">Signal</keyword>
<reference evidence="2 3" key="2">
    <citation type="journal article" date="2012" name="Proc. Natl. Acad. Sci. U.S.A.">
        <title>Gain and loss of multiple functionally related, horizontally transferred genes in the reduced genomes of two microsporidian parasites.</title>
        <authorList>
            <person name="Pombert J.-F."/>
            <person name="Selman M."/>
            <person name="Burki F."/>
            <person name="Bardell F.T."/>
            <person name="Farinelli L."/>
            <person name="Solter L.F."/>
            <person name="Whitman D.W."/>
            <person name="Weiss L.M."/>
            <person name="Corradi N."/>
            <person name="Keeling P.J."/>
        </authorList>
    </citation>
    <scope>NUCLEOTIDE SEQUENCE [LARGE SCALE GENOMIC DNA]</scope>
    <source>
        <strain evidence="2 3">ATCC 50506</strain>
    </source>
</reference>
<accession>E0S6X4</accession>
<evidence type="ECO:0000313" key="3">
    <source>
        <dbReference type="Proteomes" id="UP000002313"/>
    </source>
</evidence>
<evidence type="ECO:0000313" key="2">
    <source>
        <dbReference type="EMBL" id="ADM11560.1"/>
    </source>
</evidence>
<dbReference type="AlphaFoldDB" id="E0S6X4"/>
<name>E0S6X4_ENCIT</name>
<dbReference type="KEGG" id="ein:Eint_051130"/>
<proteinExistence type="predicted"/>
<reference evidence="2 3" key="1">
    <citation type="journal article" date="2010" name="Nat. Commun.">
        <title>The complete sequence of the smallest known nuclear genome from the microsporidian Encephalitozoon intestinalis.</title>
        <authorList>
            <person name="Corradi N."/>
            <person name="Pombert J.-F."/>
            <person name="Farinelli L."/>
            <person name="Didier E.S."/>
            <person name="Keeling P.J."/>
        </authorList>
    </citation>
    <scope>NUCLEOTIDE SEQUENCE [LARGE SCALE GENOMIC DNA]</scope>
    <source>
        <strain evidence="2 3">ATCC 50506</strain>
    </source>
</reference>
<feature type="signal peptide" evidence="1">
    <location>
        <begin position="1"/>
        <end position="16"/>
    </location>
</feature>
<evidence type="ECO:0000256" key="1">
    <source>
        <dbReference type="SAM" id="SignalP"/>
    </source>
</evidence>
<dbReference type="OrthoDB" id="2190238at2759"/>
<gene>
    <name evidence="2" type="ORF">Eint_051130</name>
</gene>
<dbReference type="HOGENOM" id="CLU_1586463_0_0_1"/>
<dbReference type="RefSeq" id="XP_003072920.1">
    <property type="nucleotide sequence ID" value="XM_003072874.1"/>
</dbReference>